<evidence type="ECO:0000313" key="2">
    <source>
        <dbReference type="EMBL" id="MDB2294486.1"/>
    </source>
</evidence>
<reference evidence="2 3" key="1">
    <citation type="submission" date="2023-01" db="EMBL/GenBank/DDBJ databases">
        <title>Halorubrum ezzemoulense from Santa Pola, Spain.</title>
        <authorList>
            <person name="Feng Y."/>
            <person name="Louyakis A.S."/>
            <person name="Gogarten J.P."/>
        </authorList>
    </citation>
    <scope>NUCLEOTIDE SEQUENCE [LARGE SCALE GENOMIC DNA]</scope>
    <source>
        <strain evidence="2 3">AMM015</strain>
    </source>
</reference>
<protein>
    <recommendedName>
        <fullName evidence="4">DUF4352 domain-containing protein</fullName>
    </recommendedName>
</protein>
<dbReference type="EMBL" id="JAQLUK010000139">
    <property type="protein sequence ID" value="MDB2294486.1"/>
    <property type="molecule type" value="Genomic_DNA"/>
</dbReference>
<proteinExistence type="predicted"/>
<comment type="caution">
    <text evidence="2">The sequence shown here is derived from an EMBL/GenBank/DDBJ whole genome shotgun (WGS) entry which is preliminary data.</text>
</comment>
<keyword evidence="3" id="KW-1185">Reference proteome</keyword>
<organism evidence="2 3">
    <name type="scientific">Halorubrum ezzemoulense</name>
    <name type="common">Halorubrum chaoviator</name>
    <dbReference type="NCBI Taxonomy" id="337243"/>
    <lineage>
        <taxon>Archaea</taxon>
        <taxon>Methanobacteriati</taxon>
        <taxon>Methanobacteriota</taxon>
        <taxon>Stenosarchaea group</taxon>
        <taxon>Halobacteria</taxon>
        <taxon>Halobacteriales</taxon>
        <taxon>Haloferacaceae</taxon>
        <taxon>Halorubrum</taxon>
    </lineage>
</organism>
<accession>A0ABT4Z8J3</accession>
<sequence length="270" mass="29903">MTKRRIVLLGISSVGSGIALAGCSGGNPESENEDISNDGGSETEQGESDNSDGQAIFEITDTTDGTEYSVEDETVVGGTVVNTGSSEGSQTVELRSRGESLSEVEIQLEPDESYPAKFTYDSNSLEEGEYEFTLVTEDDQESMIITVIDNSPDVRIEYETTVGKEPEQLSSDFRGVWNPPDNSEGKREEGYKWVVIEITVLEGELDMEDIWFRSRVETEERFYELDHASDELTDGIQSRGSIKQGGNGIALYQIPENSEFVRWNLEETNQ</sequence>
<feature type="compositionally biased region" description="Low complexity" evidence="1">
    <location>
        <begin position="75"/>
        <end position="89"/>
    </location>
</feature>
<name>A0ABT4Z8J3_HALEZ</name>
<gene>
    <name evidence="2" type="ORF">PM085_19970</name>
</gene>
<dbReference type="RefSeq" id="WP_271970813.1">
    <property type="nucleotide sequence ID" value="NZ_JAQLUK010000139.1"/>
</dbReference>
<evidence type="ECO:0008006" key="4">
    <source>
        <dbReference type="Google" id="ProtNLM"/>
    </source>
</evidence>
<dbReference type="PROSITE" id="PS51257">
    <property type="entry name" value="PROKAR_LIPOPROTEIN"/>
    <property type="match status" value="1"/>
</dbReference>
<evidence type="ECO:0000256" key="1">
    <source>
        <dbReference type="SAM" id="MobiDB-lite"/>
    </source>
</evidence>
<feature type="region of interest" description="Disordered" evidence="1">
    <location>
        <begin position="22"/>
        <end position="100"/>
    </location>
</feature>
<feature type="non-terminal residue" evidence="2">
    <location>
        <position position="270"/>
    </location>
</feature>
<evidence type="ECO:0000313" key="3">
    <source>
        <dbReference type="Proteomes" id="UP001210528"/>
    </source>
</evidence>
<dbReference type="Proteomes" id="UP001210528">
    <property type="component" value="Unassembled WGS sequence"/>
</dbReference>